<proteinExistence type="predicted"/>
<keyword evidence="5" id="KW-1185">Reference proteome</keyword>
<name>A0ABS5FMH5_9BRAD</name>
<gene>
    <name evidence="4" type="ORF">JQ615_21570</name>
</gene>
<sequence>MDANNSITAAVFSAFLKCPTKAHLLTIGELAPTTFFTDIEARLSSRYKSAIRQELCIGAETAEPLDCKGLWNKGREAITRAVDCETTTYHVAPPPREPGERQSQATTPSATIVPILFSPWDKPGVSDSLLVCFGAVALSQITGILATTGTVIYGEEHRRKAVKITDYTVRTGQTIDAILATRDSREPPPLVLNSHCAVCDFQPRCRGIAIDRDDLSLLTGMTGKERAKFNSKGIFSIKHLSYTYRPRRRKRERPDTKSSKTTGKRPTLIVRNDHKLRALALNKNQVHVVGAPSIQFDGTPTFLDVEGMPDRDFYYLVGLRFESDGADVERSFWADGSDGERTIWENCLRELKAIGDAQIVSYGAYETRFLRRMKERYVLASEDAEFVDRIIGTSVNLVGRIFGRVYFPTFSNGLKEIGRYLGYEWTWPRASGAAAPLLRRTWELEADDDLKRELIGYNMDDCRAAGRVADALVRLSGGAAELDTIDVRSLEVGFQRTFGKFDALLPEFAKINNAAYWDYQRSKVYARTNKTIRRTVGKPSERRKLANVEKQVTITDHPKSCPRCHATRLWAYRRDNSHIVYDLKFTRRGIKRWAVQYHYSTYRCSECRAEMTIYSPDTRYGPNLRAFVIYLLIELRLSYQRAIEHVSSLFDVALPTSTAYDIKSATAKKYLPTYDGILRQIVKGSLIHADETRGVVIGGGHYIWVFTNLTTVAYVYAESRDSAILDDLLKGFSGVLVSDFYAAYDSVACAQQKCLIHLMRDINEDLYKNPFDENLKEIARRFGVLLREIVATVDTYGLKARNLAKHKKAAIGFVEHVGAMKCQAEAGLALQRRIVKNRDKLFTFLDYDGVPWNNNNAEHAVRAFTRLRNAIGTSTPKGHREYATLLSIQQTLRYRGMNFLEFMRSGRLEIGDRGPMTNSQ</sequence>
<dbReference type="RefSeq" id="WP_212493530.1">
    <property type="nucleotide sequence ID" value="NZ_JAFCJH010000022.1"/>
</dbReference>
<dbReference type="NCBIfam" id="NF033517">
    <property type="entry name" value="transpos_IS66"/>
    <property type="match status" value="1"/>
</dbReference>
<dbReference type="InterPro" id="IPR038720">
    <property type="entry name" value="YprB_RNase_H-like_dom"/>
</dbReference>
<protein>
    <submittedName>
        <fullName evidence="4">IS66 family transposase</fullName>
    </submittedName>
</protein>
<dbReference type="InterPro" id="IPR004291">
    <property type="entry name" value="Transposase_IS66_central"/>
</dbReference>
<dbReference type="InterPro" id="IPR019993">
    <property type="entry name" value="RecB_nuclease_TM0106_put"/>
</dbReference>
<dbReference type="Pfam" id="PF03050">
    <property type="entry name" value="DDE_Tnp_IS66"/>
    <property type="match status" value="1"/>
</dbReference>
<feature type="region of interest" description="Disordered" evidence="1">
    <location>
        <begin position="245"/>
        <end position="264"/>
    </location>
</feature>
<feature type="domain" description="YprB ribonuclease H-like" evidence="3">
    <location>
        <begin position="302"/>
        <end position="472"/>
    </location>
</feature>
<evidence type="ECO:0000313" key="5">
    <source>
        <dbReference type="Proteomes" id="UP001315278"/>
    </source>
</evidence>
<dbReference type="NCBIfam" id="TIGR03491">
    <property type="entry name" value="TM0106 family RecB-like putative nuclease"/>
    <property type="match status" value="1"/>
</dbReference>
<dbReference type="InterPro" id="IPR052344">
    <property type="entry name" value="Transposase-related"/>
</dbReference>
<evidence type="ECO:0000313" key="4">
    <source>
        <dbReference type="EMBL" id="MBR0797983.1"/>
    </source>
</evidence>
<dbReference type="PANTHER" id="PTHR33678">
    <property type="entry name" value="BLL1576 PROTEIN"/>
    <property type="match status" value="1"/>
</dbReference>
<dbReference type="PANTHER" id="PTHR33678:SF2">
    <property type="match status" value="1"/>
</dbReference>
<evidence type="ECO:0000259" key="3">
    <source>
        <dbReference type="Pfam" id="PF13482"/>
    </source>
</evidence>
<dbReference type="Proteomes" id="UP001315278">
    <property type="component" value="Unassembled WGS sequence"/>
</dbReference>
<evidence type="ECO:0000259" key="2">
    <source>
        <dbReference type="Pfam" id="PF03050"/>
    </source>
</evidence>
<organism evidence="4 5">
    <name type="scientific">Bradyrhizobium jicamae</name>
    <dbReference type="NCBI Taxonomy" id="280332"/>
    <lineage>
        <taxon>Bacteria</taxon>
        <taxon>Pseudomonadati</taxon>
        <taxon>Pseudomonadota</taxon>
        <taxon>Alphaproteobacteria</taxon>
        <taxon>Hyphomicrobiales</taxon>
        <taxon>Nitrobacteraceae</taxon>
        <taxon>Bradyrhizobium</taxon>
    </lineage>
</organism>
<reference evidence="5" key="1">
    <citation type="journal article" date="2021" name="ISME J.">
        <title>Evolutionary origin and ecological implication of a unique nif island in free-living Bradyrhizobium lineages.</title>
        <authorList>
            <person name="Tao J."/>
        </authorList>
    </citation>
    <scope>NUCLEOTIDE SEQUENCE [LARGE SCALE GENOMIC DNA]</scope>
    <source>
        <strain evidence="5">SZCCT0434</strain>
    </source>
</reference>
<accession>A0ABS5FMH5</accession>
<dbReference type="EMBL" id="JAFCJH010000022">
    <property type="protein sequence ID" value="MBR0797983.1"/>
    <property type="molecule type" value="Genomic_DNA"/>
</dbReference>
<evidence type="ECO:0000256" key="1">
    <source>
        <dbReference type="SAM" id="MobiDB-lite"/>
    </source>
</evidence>
<dbReference type="Pfam" id="PF13482">
    <property type="entry name" value="RNase_H_2"/>
    <property type="match status" value="1"/>
</dbReference>
<comment type="caution">
    <text evidence="4">The sequence shown here is derived from an EMBL/GenBank/DDBJ whole genome shotgun (WGS) entry which is preliminary data.</text>
</comment>
<feature type="domain" description="Transposase IS66 central" evidence="2">
    <location>
        <begin position="619"/>
        <end position="874"/>
    </location>
</feature>